<proteinExistence type="predicted"/>
<keyword evidence="2" id="KW-1185">Reference proteome</keyword>
<protein>
    <submittedName>
        <fullName evidence="1">Uncharacterized protein</fullName>
    </submittedName>
</protein>
<dbReference type="Proteomes" id="UP001499851">
    <property type="component" value="Unassembled WGS sequence"/>
</dbReference>
<accession>A0ABP4SU56</accession>
<evidence type="ECO:0000313" key="2">
    <source>
        <dbReference type="Proteomes" id="UP001499851"/>
    </source>
</evidence>
<reference evidence="2" key="1">
    <citation type="journal article" date="2019" name="Int. J. Syst. Evol. Microbiol.">
        <title>The Global Catalogue of Microorganisms (GCM) 10K type strain sequencing project: providing services to taxonomists for standard genome sequencing and annotation.</title>
        <authorList>
            <consortium name="The Broad Institute Genomics Platform"/>
            <consortium name="The Broad Institute Genome Sequencing Center for Infectious Disease"/>
            <person name="Wu L."/>
            <person name="Ma J."/>
        </authorList>
    </citation>
    <scope>NUCLEOTIDE SEQUENCE [LARGE SCALE GENOMIC DNA]</scope>
    <source>
        <strain evidence="2">JCM 16001</strain>
    </source>
</reference>
<evidence type="ECO:0000313" key="1">
    <source>
        <dbReference type="EMBL" id="GAA1678287.1"/>
    </source>
</evidence>
<organism evidence="1 2">
    <name type="scientific">Glycomyces endophyticus</name>
    <dbReference type="NCBI Taxonomy" id="480996"/>
    <lineage>
        <taxon>Bacteria</taxon>
        <taxon>Bacillati</taxon>
        <taxon>Actinomycetota</taxon>
        <taxon>Actinomycetes</taxon>
        <taxon>Glycomycetales</taxon>
        <taxon>Glycomycetaceae</taxon>
        <taxon>Glycomyces</taxon>
    </lineage>
</organism>
<gene>
    <name evidence="1" type="ORF">GCM10009830_26610</name>
</gene>
<comment type="caution">
    <text evidence="1">The sequence shown here is derived from an EMBL/GenBank/DDBJ whole genome shotgun (WGS) entry which is preliminary data.</text>
</comment>
<dbReference type="EMBL" id="BAAAQF010000009">
    <property type="protein sequence ID" value="GAA1678287.1"/>
    <property type="molecule type" value="Genomic_DNA"/>
</dbReference>
<sequence>MCAHGDDREGVVRGRRTVKGLGAVQGLGTARSRVAARSLAAARSRVVAVGRFAKGPFRSRGRFTAILPSQSCRRAKSRTR</sequence>
<name>A0ABP4SU56_9ACTN</name>